<dbReference type="RefSeq" id="WP_245739798.1">
    <property type="nucleotide sequence ID" value="NZ_FORR01000007.1"/>
</dbReference>
<evidence type="ECO:0000313" key="2">
    <source>
        <dbReference type="EMBL" id="SFJ31781.1"/>
    </source>
</evidence>
<dbReference type="Proteomes" id="UP000199545">
    <property type="component" value="Unassembled WGS sequence"/>
</dbReference>
<feature type="transmembrane region" description="Helical" evidence="1">
    <location>
        <begin position="110"/>
        <end position="135"/>
    </location>
</feature>
<organism evidence="2 3">
    <name type="scientific">Thermoflavimicrobium dichotomicum</name>
    <dbReference type="NCBI Taxonomy" id="46223"/>
    <lineage>
        <taxon>Bacteria</taxon>
        <taxon>Bacillati</taxon>
        <taxon>Bacillota</taxon>
        <taxon>Bacilli</taxon>
        <taxon>Bacillales</taxon>
        <taxon>Thermoactinomycetaceae</taxon>
        <taxon>Thermoflavimicrobium</taxon>
    </lineage>
</organism>
<evidence type="ECO:0000256" key="1">
    <source>
        <dbReference type="SAM" id="Phobius"/>
    </source>
</evidence>
<proteinExistence type="predicted"/>
<feature type="transmembrane region" description="Helical" evidence="1">
    <location>
        <begin position="147"/>
        <end position="168"/>
    </location>
</feature>
<dbReference type="STRING" id="46223.SAMN05421852_107114"/>
<accession>A0A1I3QEI7</accession>
<dbReference type="PANTHER" id="PTHR42867:SF1">
    <property type="entry name" value="MEMBRANE PROTEIN-RELATED"/>
    <property type="match status" value="1"/>
</dbReference>
<reference evidence="2 3" key="1">
    <citation type="submission" date="2016-10" db="EMBL/GenBank/DDBJ databases">
        <authorList>
            <person name="de Groot N.N."/>
        </authorList>
    </citation>
    <scope>NUCLEOTIDE SEQUENCE [LARGE SCALE GENOMIC DNA]</scope>
    <source>
        <strain evidence="2 3">DSM 44778</strain>
    </source>
</reference>
<dbReference type="AlphaFoldDB" id="A0A1I3QEI7"/>
<keyword evidence="3" id="KW-1185">Reference proteome</keyword>
<evidence type="ECO:0000313" key="3">
    <source>
        <dbReference type="Proteomes" id="UP000199545"/>
    </source>
</evidence>
<keyword evidence="1" id="KW-0812">Transmembrane</keyword>
<feature type="transmembrane region" description="Helical" evidence="1">
    <location>
        <begin position="209"/>
        <end position="229"/>
    </location>
</feature>
<dbReference type="Pfam" id="PF07136">
    <property type="entry name" value="DUF1385"/>
    <property type="match status" value="1"/>
</dbReference>
<dbReference type="EMBL" id="FORR01000007">
    <property type="protein sequence ID" value="SFJ31781.1"/>
    <property type="molecule type" value="Genomic_DNA"/>
</dbReference>
<name>A0A1I3QEI7_9BACL</name>
<feature type="transmembrane region" description="Helical" evidence="1">
    <location>
        <begin position="241"/>
        <end position="259"/>
    </location>
</feature>
<keyword evidence="1" id="KW-1133">Transmembrane helix</keyword>
<sequence>MAEKPVLYGGQAVIEGVMFGGRYTQVTAIRRKNGQIETYEILKNEHPALSFLKKIPFIRGIVALVESSASGAKHLQFASEKYEQDMDEDDESTASASEDSSSSSWNVGMMISVTILGILSFIVGKIIFTAVPAFLASVLFDRFTKNLIIQNLIEGGIKTLLLLTYLWIISQTPIIKRLFQYHGAEHKVISTYELGQELTVENVQKQSTLHYRCGSSFIILTVIVGVILYSFFHYDTVWDRIWNRILLIPVVIGLSYELLRFTNAVRNVPVLGLLGYPGLWLQKLTTKEPSDDQVEVAIAAFNRMLELDAEIAQSKSTEQAATAHLSSSTS</sequence>
<gene>
    <name evidence="2" type="ORF">SAMN05421852_107114</name>
</gene>
<dbReference type="InterPro" id="IPR010787">
    <property type="entry name" value="DUF1385"/>
</dbReference>
<protein>
    <submittedName>
        <fullName evidence="2">Uncharacterized conserved protein YqhQ</fullName>
    </submittedName>
</protein>
<keyword evidence="1" id="KW-0472">Membrane</keyword>
<dbReference type="PANTHER" id="PTHR42867">
    <property type="entry name" value="MEMBRANE PROTEIN-RELATED"/>
    <property type="match status" value="1"/>
</dbReference>